<dbReference type="GO" id="GO:0031992">
    <property type="term" value="F:energy transducer activity"/>
    <property type="evidence" value="ECO:0007669"/>
    <property type="project" value="TreeGrafter"/>
</dbReference>
<name>A0AA42C965_9BACT</name>
<evidence type="ECO:0000256" key="2">
    <source>
        <dbReference type="ARBA" id="ARBA00006555"/>
    </source>
</evidence>
<dbReference type="SUPFAM" id="SSF74653">
    <property type="entry name" value="TolA/TonB C-terminal domain"/>
    <property type="match status" value="1"/>
</dbReference>
<comment type="similarity">
    <text evidence="2">Belongs to the TonB family.</text>
</comment>
<dbReference type="PANTHER" id="PTHR33446:SF2">
    <property type="entry name" value="PROTEIN TONB"/>
    <property type="match status" value="1"/>
</dbReference>
<feature type="chain" id="PRO_5041324708" evidence="10">
    <location>
        <begin position="22"/>
        <end position="134"/>
    </location>
</feature>
<keyword evidence="5" id="KW-0997">Cell inner membrane</keyword>
<dbReference type="GO" id="GO:0098797">
    <property type="term" value="C:plasma membrane protein complex"/>
    <property type="evidence" value="ECO:0007669"/>
    <property type="project" value="TreeGrafter"/>
</dbReference>
<evidence type="ECO:0000256" key="5">
    <source>
        <dbReference type="ARBA" id="ARBA00022519"/>
    </source>
</evidence>
<dbReference type="Pfam" id="PF03544">
    <property type="entry name" value="TonB_C"/>
    <property type="match status" value="1"/>
</dbReference>
<evidence type="ECO:0000313" key="13">
    <source>
        <dbReference type="Proteomes" id="UP001163821"/>
    </source>
</evidence>
<evidence type="ECO:0000256" key="4">
    <source>
        <dbReference type="ARBA" id="ARBA00022475"/>
    </source>
</evidence>
<evidence type="ECO:0000256" key="10">
    <source>
        <dbReference type="SAM" id="SignalP"/>
    </source>
</evidence>
<keyword evidence="9" id="KW-0472">Membrane</keyword>
<reference evidence="12" key="1">
    <citation type="submission" date="2022-10" db="EMBL/GenBank/DDBJ databases">
        <title>Gaoshiqiia sediminis gen. nov., sp. nov., isolated from coastal sediment.</title>
        <authorList>
            <person name="Yu W.X."/>
            <person name="Mu D.S."/>
            <person name="Du J.Z."/>
            <person name="Liang Y.Q."/>
        </authorList>
    </citation>
    <scope>NUCLEOTIDE SEQUENCE</scope>
    <source>
        <strain evidence="12">A06</strain>
    </source>
</reference>
<dbReference type="GO" id="GO:0055085">
    <property type="term" value="P:transmembrane transport"/>
    <property type="evidence" value="ECO:0007669"/>
    <property type="project" value="InterPro"/>
</dbReference>
<evidence type="ECO:0000256" key="3">
    <source>
        <dbReference type="ARBA" id="ARBA00022448"/>
    </source>
</evidence>
<evidence type="ECO:0000259" key="11">
    <source>
        <dbReference type="PROSITE" id="PS52015"/>
    </source>
</evidence>
<evidence type="ECO:0000313" key="12">
    <source>
        <dbReference type="EMBL" id="MCW0483541.1"/>
    </source>
</evidence>
<dbReference type="InterPro" id="IPR037682">
    <property type="entry name" value="TonB_C"/>
</dbReference>
<dbReference type="PROSITE" id="PS52015">
    <property type="entry name" value="TONB_CTD"/>
    <property type="match status" value="1"/>
</dbReference>
<evidence type="ECO:0000256" key="1">
    <source>
        <dbReference type="ARBA" id="ARBA00004383"/>
    </source>
</evidence>
<dbReference type="InterPro" id="IPR006260">
    <property type="entry name" value="TonB/TolA_C"/>
</dbReference>
<feature type="signal peptide" evidence="10">
    <location>
        <begin position="1"/>
        <end position="21"/>
    </location>
</feature>
<evidence type="ECO:0000256" key="9">
    <source>
        <dbReference type="ARBA" id="ARBA00023136"/>
    </source>
</evidence>
<evidence type="ECO:0000256" key="7">
    <source>
        <dbReference type="ARBA" id="ARBA00022927"/>
    </source>
</evidence>
<dbReference type="NCBIfam" id="TIGR01352">
    <property type="entry name" value="tonB_Cterm"/>
    <property type="match status" value="1"/>
</dbReference>
<gene>
    <name evidence="12" type="ORF">N2K84_12425</name>
</gene>
<keyword evidence="10" id="KW-0732">Signal</keyword>
<keyword evidence="7" id="KW-0653">Protein transport</keyword>
<keyword evidence="13" id="KW-1185">Reference proteome</keyword>
<proteinExistence type="inferred from homology"/>
<comment type="caution">
    <text evidence="12">The sequence shown here is derived from an EMBL/GenBank/DDBJ whole genome shotgun (WGS) entry which is preliminary data.</text>
</comment>
<protein>
    <submittedName>
        <fullName evidence="12">Energy transducer TonB</fullName>
    </submittedName>
</protein>
<keyword evidence="3" id="KW-0813">Transport</keyword>
<keyword evidence="6" id="KW-0812">Transmembrane</keyword>
<sequence length="134" mass="14971">MKSKIWLLFLAVLMMPVAASAQEERKKDEGGAYFVVDEMPEFPGGNETLRSFLLENVNYPEEAKKDSITGKVFVSFVVDEAGKVIQIKIEKGVDPLLDQEALRVVGLMPTWKPGKENGEVVKVRFNLPVNFALD</sequence>
<dbReference type="Gene3D" id="3.30.1150.10">
    <property type="match status" value="1"/>
</dbReference>
<comment type="subcellular location">
    <subcellularLocation>
        <location evidence="1">Cell inner membrane</location>
        <topology evidence="1">Single-pass membrane protein</topology>
        <orientation evidence="1">Periplasmic side</orientation>
    </subcellularLocation>
</comment>
<dbReference type="FunFam" id="3.30.1150.10:FF:000002">
    <property type="entry name" value="Energy transducer TonB"/>
    <property type="match status" value="1"/>
</dbReference>
<dbReference type="EMBL" id="JAPAAF010000018">
    <property type="protein sequence ID" value="MCW0483541.1"/>
    <property type="molecule type" value="Genomic_DNA"/>
</dbReference>
<evidence type="ECO:0000256" key="6">
    <source>
        <dbReference type="ARBA" id="ARBA00022692"/>
    </source>
</evidence>
<evidence type="ECO:0000256" key="8">
    <source>
        <dbReference type="ARBA" id="ARBA00022989"/>
    </source>
</evidence>
<feature type="domain" description="TonB C-terminal" evidence="11">
    <location>
        <begin position="44"/>
        <end position="134"/>
    </location>
</feature>
<dbReference type="GO" id="GO:0015031">
    <property type="term" value="P:protein transport"/>
    <property type="evidence" value="ECO:0007669"/>
    <property type="project" value="UniProtKB-KW"/>
</dbReference>
<dbReference type="Proteomes" id="UP001163821">
    <property type="component" value="Unassembled WGS sequence"/>
</dbReference>
<dbReference type="PANTHER" id="PTHR33446">
    <property type="entry name" value="PROTEIN TONB-RELATED"/>
    <property type="match status" value="1"/>
</dbReference>
<organism evidence="12 13">
    <name type="scientific">Gaoshiqia sediminis</name>
    <dbReference type="NCBI Taxonomy" id="2986998"/>
    <lineage>
        <taxon>Bacteria</taxon>
        <taxon>Pseudomonadati</taxon>
        <taxon>Bacteroidota</taxon>
        <taxon>Bacteroidia</taxon>
        <taxon>Marinilabiliales</taxon>
        <taxon>Prolixibacteraceae</taxon>
        <taxon>Gaoshiqia</taxon>
    </lineage>
</organism>
<dbReference type="InterPro" id="IPR051045">
    <property type="entry name" value="TonB-dependent_transducer"/>
</dbReference>
<keyword evidence="4" id="KW-1003">Cell membrane</keyword>
<keyword evidence="8" id="KW-1133">Transmembrane helix</keyword>
<accession>A0AA42C965</accession>
<dbReference type="RefSeq" id="WP_282592142.1">
    <property type="nucleotide sequence ID" value="NZ_JAPAAF010000018.1"/>
</dbReference>
<dbReference type="AlphaFoldDB" id="A0AA42C965"/>